<proteinExistence type="predicted"/>
<reference evidence="1 2" key="1">
    <citation type="journal article" date="2018" name="Nat. Genet.">
        <title>The Rosa genome provides new insights in the design of modern roses.</title>
        <authorList>
            <person name="Bendahmane M."/>
        </authorList>
    </citation>
    <scope>NUCLEOTIDE SEQUENCE [LARGE SCALE GENOMIC DNA]</scope>
    <source>
        <strain evidence="2">cv. Old Blush</strain>
    </source>
</reference>
<organism evidence="1 2">
    <name type="scientific">Rosa chinensis</name>
    <name type="common">China rose</name>
    <dbReference type="NCBI Taxonomy" id="74649"/>
    <lineage>
        <taxon>Eukaryota</taxon>
        <taxon>Viridiplantae</taxon>
        <taxon>Streptophyta</taxon>
        <taxon>Embryophyta</taxon>
        <taxon>Tracheophyta</taxon>
        <taxon>Spermatophyta</taxon>
        <taxon>Magnoliopsida</taxon>
        <taxon>eudicotyledons</taxon>
        <taxon>Gunneridae</taxon>
        <taxon>Pentapetalae</taxon>
        <taxon>rosids</taxon>
        <taxon>fabids</taxon>
        <taxon>Rosales</taxon>
        <taxon>Rosaceae</taxon>
        <taxon>Rosoideae</taxon>
        <taxon>Rosoideae incertae sedis</taxon>
        <taxon>Rosa</taxon>
    </lineage>
</organism>
<dbReference type="AlphaFoldDB" id="A0A2P6QY24"/>
<gene>
    <name evidence="1" type="ORF">RchiOBHm_Chr4g0421031</name>
</gene>
<name>A0A2P6QY24_ROSCH</name>
<dbReference type="Gramene" id="PRQ39071">
    <property type="protein sequence ID" value="PRQ39071"/>
    <property type="gene ID" value="RchiOBHm_Chr4g0421031"/>
</dbReference>
<dbReference type="EMBL" id="PDCK01000042">
    <property type="protein sequence ID" value="PRQ39071.1"/>
    <property type="molecule type" value="Genomic_DNA"/>
</dbReference>
<sequence>MYVGCLTMASAFISFTLETLRSCPRSTTLTPKITTCISFQHCSFTWASRHLKNFFM</sequence>
<evidence type="ECO:0000313" key="1">
    <source>
        <dbReference type="EMBL" id="PRQ39071.1"/>
    </source>
</evidence>
<comment type="caution">
    <text evidence="1">The sequence shown here is derived from an EMBL/GenBank/DDBJ whole genome shotgun (WGS) entry which is preliminary data.</text>
</comment>
<protein>
    <submittedName>
        <fullName evidence="1">Uncharacterized protein</fullName>
    </submittedName>
</protein>
<dbReference type="Proteomes" id="UP000238479">
    <property type="component" value="Chromosome 4"/>
</dbReference>
<evidence type="ECO:0000313" key="2">
    <source>
        <dbReference type="Proteomes" id="UP000238479"/>
    </source>
</evidence>
<keyword evidence="2" id="KW-1185">Reference proteome</keyword>
<accession>A0A2P6QY24</accession>